<feature type="binding site" evidence="7">
    <location>
        <begin position="114"/>
        <end position="120"/>
    </location>
    <ligand>
        <name>ATP</name>
        <dbReference type="ChEBI" id="CHEBI:30616"/>
    </ligand>
</feature>
<evidence type="ECO:0000256" key="2">
    <source>
        <dbReference type="ARBA" id="ARBA00022618"/>
    </source>
</evidence>
<dbReference type="SUPFAM" id="SSF63418">
    <property type="entry name" value="MurE/MurF N-terminal domain"/>
    <property type="match status" value="1"/>
</dbReference>
<comment type="cofactor">
    <cofactor evidence="7">
        <name>Mg(2+)</name>
        <dbReference type="ChEBI" id="CHEBI:18420"/>
    </cofactor>
</comment>
<evidence type="ECO:0000259" key="9">
    <source>
        <dbReference type="Pfam" id="PF01225"/>
    </source>
</evidence>
<comment type="similarity">
    <text evidence="1 7">Belongs to the MurCDEF family. MurE subfamily.</text>
</comment>
<feature type="domain" description="Mur ligase N-terminal catalytic" evidence="9">
    <location>
        <begin position="26"/>
        <end position="100"/>
    </location>
</feature>
<dbReference type="NCBIfam" id="NF001124">
    <property type="entry name" value="PRK00139.1-2"/>
    <property type="match status" value="1"/>
</dbReference>
<evidence type="ECO:0000256" key="8">
    <source>
        <dbReference type="RuleBase" id="RU004135"/>
    </source>
</evidence>
<dbReference type="GO" id="GO:0016881">
    <property type="term" value="F:acid-amino acid ligase activity"/>
    <property type="evidence" value="ECO:0007669"/>
    <property type="project" value="UniProtKB-UniRule"/>
</dbReference>
<keyword evidence="5 7" id="KW-0131">Cell cycle</keyword>
<keyword evidence="7" id="KW-0067">ATP-binding</keyword>
<dbReference type="InterPro" id="IPR035911">
    <property type="entry name" value="MurE/MurF_N"/>
</dbReference>
<feature type="modified residue" description="N6-carboxylysine" evidence="7">
    <location>
        <position position="223"/>
    </location>
</feature>
<dbReference type="InterPro" id="IPR013221">
    <property type="entry name" value="Mur_ligase_cen"/>
</dbReference>
<feature type="binding site" evidence="7">
    <location>
        <position position="34"/>
    </location>
    <ligand>
        <name>UDP-N-acetyl-alpha-D-muramoyl-L-alanyl-D-glutamate</name>
        <dbReference type="ChEBI" id="CHEBI:83900"/>
    </ligand>
</feature>
<name>A0A6P1M4N3_9BACT</name>
<dbReference type="GO" id="GO:0071555">
    <property type="term" value="P:cell wall organization"/>
    <property type="evidence" value="ECO:0007669"/>
    <property type="project" value="UniProtKB-KW"/>
</dbReference>
<dbReference type="Gene3D" id="3.90.190.20">
    <property type="entry name" value="Mur ligase, C-terminal domain"/>
    <property type="match status" value="1"/>
</dbReference>
<dbReference type="GO" id="GO:0008360">
    <property type="term" value="P:regulation of cell shape"/>
    <property type="evidence" value="ECO:0007669"/>
    <property type="project" value="UniProtKB-KW"/>
</dbReference>
<dbReference type="InterPro" id="IPR000713">
    <property type="entry name" value="Mur_ligase_N"/>
</dbReference>
<feature type="domain" description="Mur ligase central" evidence="11">
    <location>
        <begin position="112"/>
        <end position="312"/>
    </location>
</feature>
<dbReference type="KEGG" id="taer:GT409_00370"/>
<comment type="caution">
    <text evidence="7">Lacks conserved residue(s) required for the propagation of feature annotation.</text>
</comment>
<proteinExistence type="inferred from homology"/>
<evidence type="ECO:0000256" key="3">
    <source>
        <dbReference type="ARBA" id="ARBA00022960"/>
    </source>
</evidence>
<keyword evidence="2 7" id="KW-0132">Cell division</keyword>
<keyword evidence="4 7" id="KW-0573">Peptidoglycan synthesis</keyword>
<dbReference type="NCBIfam" id="NF001126">
    <property type="entry name" value="PRK00139.1-4"/>
    <property type="match status" value="1"/>
</dbReference>
<keyword evidence="6 7" id="KW-0961">Cell wall biogenesis/degradation</keyword>
<comment type="PTM">
    <text evidence="7">Carboxylation is probably crucial for Mg(2+) binding and, consequently, for the gamma-phosphate positioning of ATP.</text>
</comment>
<dbReference type="Gene3D" id="3.40.1390.10">
    <property type="entry name" value="MurE/MurF, N-terminal domain"/>
    <property type="match status" value="1"/>
</dbReference>
<feature type="binding site" evidence="7">
    <location>
        <position position="191"/>
    </location>
    <ligand>
        <name>UDP-N-acetyl-alpha-D-muramoyl-L-alanyl-D-glutamate</name>
        <dbReference type="ChEBI" id="CHEBI:83900"/>
    </ligand>
</feature>
<dbReference type="InterPro" id="IPR036565">
    <property type="entry name" value="Mur-like_cat_sf"/>
</dbReference>
<keyword evidence="7" id="KW-0460">Magnesium</keyword>
<accession>A0A6P1M4N3</accession>
<dbReference type="SUPFAM" id="SSF53623">
    <property type="entry name" value="MurD-like peptide ligases, catalytic domain"/>
    <property type="match status" value="1"/>
</dbReference>
<dbReference type="Proteomes" id="UP000464954">
    <property type="component" value="Chromosome"/>
</dbReference>
<dbReference type="EC" id="6.3.2.-" evidence="7"/>
<reference evidence="12 13" key="1">
    <citation type="submission" date="2020-01" db="EMBL/GenBank/DDBJ databases">
        <title>Ponticoccus aerotolerans gen. nov., sp. nov., an anaerobic bacterium and proposal of Ponticoccusceae fam. nov., Ponticoccusles ord. nov. and Ponticoccuse classis nov. in the phylum Kiritimatiellaeota.</title>
        <authorList>
            <person name="Zhou L.Y."/>
            <person name="Du Z.J."/>
        </authorList>
    </citation>
    <scope>NUCLEOTIDE SEQUENCE [LARGE SCALE GENOMIC DNA]</scope>
    <source>
        <strain evidence="12 13">S-5007</strain>
    </source>
</reference>
<dbReference type="InterPro" id="IPR005761">
    <property type="entry name" value="UDP-N-AcMur-Glu-dNH2Pim_ligase"/>
</dbReference>
<dbReference type="InterPro" id="IPR036615">
    <property type="entry name" value="Mur_ligase_C_dom_sf"/>
</dbReference>
<feature type="binding site" evidence="7">
    <location>
        <position position="183"/>
    </location>
    <ligand>
        <name>UDP-N-acetyl-alpha-D-muramoyl-L-alanyl-D-glutamate</name>
        <dbReference type="ChEBI" id="CHEBI:83900"/>
    </ligand>
</feature>
<evidence type="ECO:0000256" key="4">
    <source>
        <dbReference type="ARBA" id="ARBA00022984"/>
    </source>
</evidence>
<dbReference type="Pfam" id="PF01225">
    <property type="entry name" value="Mur_ligase"/>
    <property type="match status" value="1"/>
</dbReference>
<protein>
    <recommendedName>
        <fullName evidence="7">UDP-N-acetylmuramyl-tripeptide synthetase</fullName>
        <ecNumber evidence="7">6.3.2.-</ecNumber>
    </recommendedName>
    <alternativeName>
        <fullName evidence="7">UDP-MurNAc-tripeptide synthetase</fullName>
    </alternativeName>
</protein>
<gene>
    <name evidence="7" type="primary">murE</name>
    <name evidence="12" type="ORF">GT409_00370</name>
</gene>
<dbReference type="Gene3D" id="3.40.1190.10">
    <property type="entry name" value="Mur-like, catalytic domain"/>
    <property type="match status" value="1"/>
</dbReference>
<keyword evidence="3 7" id="KW-0133">Cell shape</keyword>
<evidence type="ECO:0000256" key="6">
    <source>
        <dbReference type="ARBA" id="ARBA00023316"/>
    </source>
</evidence>
<keyword evidence="7" id="KW-0963">Cytoplasm</keyword>
<dbReference type="Pfam" id="PF08245">
    <property type="entry name" value="Mur_ligase_M"/>
    <property type="match status" value="1"/>
</dbReference>
<dbReference type="GO" id="GO:0051301">
    <property type="term" value="P:cell division"/>
    <property type="evidence" value="ECO:0007669"/>
    <property type="project" value="UniProtKB-KW"/>
</dbReference>
<dbReference type="GO" id="GO:0009252">
    <property type="term" value="P:peptidoglycan biosynthetic process"/>
    <property type="evidence" value="ECO:0007669"/>
    <property type="project" value="UniProtKB-UniRule"/>
</dbReference>
<sequence>MNITRTFEQLLSGIDTLETVGDLSCEISSIEYDSRRVKPGALFVALPGAQVDGSVYIEEAAQRGAAAIVSQSPCALGKSFPYAQVSNARFALARLASAFYDHPAEKLCTVGITGTNGKTTVSFMLRDIFKAAARRSGLIGTVRYEIGNRVLPASRTTPEAPDVQSMLFQMDRSGCDSAVMEVSSHALDQCRVDGIRFNVGIFTNLTQDHLDYHGTLEEYFSVKARLFDQVKDTAVINCDDPCGRRLITEERCRSSVISYGFEEGALVRGRNARNDAAGSSMTVESPWGSAEISLQLIGRFNLYNALAAFAAAASVGIPVDVIRTALAEMENIPGRLESVGTKIKRVYVDYAHTDDALRNVLNALREITPGRLVVVFGCGGNRDLGKRRLMGEVASRLADYSIITTDNSRSESPEKIAADISAGFDSERKYEVCLDRTAAIARGVELIGKKDVLLVAGKGHETVQEIGGTIFPFDDREVVREVL</sequence>
<dbReference type="GO" id="GO:0000287">
    <property type="term" value="F:magnesium ion binding"/>
    <property type="evidence" value="ECO:0007669"/>
    <property type="project" value="UniProtKB-UniRule"/>
</dbReference>
<feature type="domain" description="Mur ligase C-terminal" evidence="10">
    <location>
        <begin position="334"/>
        <end position="459"/>
    </location>
</feature>
<organism evidence="12 13">
    <name type="scientific">Tichowtungia aerotolerans</name>
    <dbReference type="NCBI Taxonomy" id="2697043"/>
    <lineage>
        <taxon>Bacteria</taxon>
        <taxon>Pseudomonadati</taxon>
        <taxon>Kiritimatiellota</taxon>
        <taxon>Tichowtungiia</taxon>
        <taxon>Tichowtungiales</taxon>
        <taxon>Tichowtungiaceae</taxon>
        <taxon>Tichowtungia</taxon>
    </lineage>
</organism>
<dbReference type="GO" id="GO:0005737">
    <property type="term" value="C:cytoplasm"/>
    <property type="evidence" value="ECO:0007669"/>
    <property type="project" value="UniProtKB-SubCell"/>
</dbReference>
<dbReference type="AlphaFoldDB" id="A0A6P1M4N3"/>
<evidence type="ECO:0000259" key="10">
    <source>
        <dbReference type="Pfam" id="PF02875"/>
    </source>
</evidence>
<evidence type="ECO:0000256" key="1">
    <source>
        <dbReference type="ARBA" id="ARBA00005898"/>
    </source>
</evidence>
<evidence type="ECO:0000256" key="5">
    <source>
        <dbReference type="ARBA" id="ARBA00023306"/>
    </source>
</evidence>
<comment type="function">
    <text evidence="7">Catalyzes the addition of an amino acid to the nucleotide precursor UDP-N-acetylmuramoyl-L-alanyl-D-glutamate (UMAG) in the biosynthesis of bacterial cell-wall peptidoglycan.</text>
</comment>
<dbReference type="NCBIfam" id="TIGR01085">
    <property type="entry name" value="murE"/>
    <property type="match status" value="1"/>
</dbReference>
<feature type="binding site" evidence="7">
    <location>
        <position position="189"/>
    </location>
    <ligand>
        <name>UDP-N-acetyl-alpha-D-muramoyl-L-alanyl-D-glutamate</name>
        <dbReference type="ChEBI" id="CHEBI:83900"/>
    </ligand>
</feature>
<dbReference type="HAMAP" id="MF_00208">
    <property type="entry name" value="MurE"/>
    <property type="match status" value="1"/>
</dbReference>
<comment type="pathway">
    <text evidence="7 8">Cell wall biogenesis; peptidoglycan biosynthesis.</text>
</comment>
<dbReference type="RefSeq" id="WP_160625997.1">
    <property type="nucleotide sequence ID" value="NZ_CP047593.1"/>
</dbReference>
<dbReference type="InterPro" id="IPR004101">
    <property type="entry name" value="Mur_ligase_C"/>
</dbReference>
<evidence type="ECO:0000313" key="12">
    <source>
        <dbReference type="EMBL" id="QHI67963.1"/>
    </source>
</evidence>
<evidence type="ECO:0000259" key="11">
    <source>
        <dbReference type="Pfam" id="PF08245"/>
    </source>
</evidence>
<keyword evidence="7 12" id="KW-0436">Ligase</keyword>
<dbReference type="GO" id="GO:0005524">
    <property type="term" value="F:ATP binding"/>
    <property type="evidence" value="ECO:0007669"/>
    <property type="project" value="UniProtKB-UniRule"/>
</dbReference>
<dbReference type="PANTHER" id="PTHR23135:SF4">
    <property type="entry name" value="UDP-N-ACETYLMURAMOYL-L-ALANYL-D-GLUTAMATE--2,6-DIAMINOPIMELATE LIGASE MURE HOMOLOG, CHLOROPLASTIC"/>
    <property type="match status" value="1"/>
</dbReference>
<evidence type="ECO:0000256" key="7">
    <source>
        <dbReference type="HAMAP-Rule" id="MF_00208"/>
    </source>
</evidence>
<feature type="binding site" evidence="7">
    <location>
        <begin position="156"/>
        <end position="157"/>
    </location>
    <ligand>
        <name>UDP-N-acetyl-alpha-D-muramoyl-L-alanyl-D-glutamate</name>
        <dbReference type="ChEBI" id="CHEBI:83900"/>
    </ligand>
</feature>
<dbReference type="EMBL" id="CP047593">
    <property type="protein sequence ID" value="QHI67963.1"/>
    <property type="molecule type" value="Genomic_DNA"/>
</dbReference>
<dbReference type="SUPFAM" id="SSF53244">
    <property type="entry name" value="MurD-like peptide ligases, peptide-binding domain"/>
    <property type="match status" value="1"/>
</dbReference>
<dbReference type="Pfam" id="PF02875">
    <property type="entry name" value="Mur_ligase_C"/>
    <property type="match status" value="1"/>
</dbReference>
<comment type="subcellular location">
    <subcellularLocation>
        <location evidence="7 8">Cytoplasm</location>
    </subcellularLocation>
</comment>
<dbReference type="UniPathway" id="UPA00219"/>
<keyword evidence="13" id="KW-1185">Reference proteome</keyword>
<keyword evidence="7" id="KW-0547">Nucleotide-binding</keyword>
<dbReference type="PANTHER" id="PTHR23135">
    <property type="entry name" value="MUR LIGASE FAMILY MEMBER"/>
    <property type="match status" value="1"/>
</dbReference>
<evidence type="ECO:0000313" key="13">
    <source>
        <dbReference type="Proteomes" id="UP000464954"/>
    </source>
</evidence>